<dbReference type="NCBIfam" id="TIGR01457">
    <property type="entry name" value="HAD-SF-IIA-hyp2"/>
    <property type="match status" value="1"/>
</dbReference>
<dbReference type="InterPro" id="IPR036412">
    <property type="entry name" value="HAD-like_sf"/>
</dbReference>
<dbReference type="InterPro" id="IPR023214">
    <property type="entry name" value="HAD_sf"/>
</dbReference>
<dbReference type="InterPro" id="IPR006357">
    <property type="entry name" value="HAD-SF_hydro_IIA"/>
</dbReference>
<dbReference type="Pfam" id="PF13344">
    <property type="entry name" value="Hydrolase_6"/>
    <property type="match status" value="1"/>
</dbReference>
<sequence length="255" mass="28198">MKSYLAYIFDLDGTVYRGKEVIEDSKTFISYLKEKGIEPFYATNNANMTAAQVQEKLKKMGIETSIDRIMTSAIATAKYIATAYPQKTAKVLGGDGLKQALLDEGVEVVTEQPDVVAQGMNTELTYHMLADICFDIQNGASFVVTNPDVKYPTERGFAPGNGALAEMVHTVTGVEPLYIGKPASNMLELIRTSFDLQKEDMIMIGDNYDTDMMCGIQYGIDTLHVNTGVSRTDDVKKKELRPTFTVDTLIEWVGN</sequence>
<dbReference type="OrthoDB" id="9810449at2"/>
<dbReference type="Proteomes" id="UP000076021">
    <property type="component" value="Chromosome"/>
</dbReference>
<gene>
    <name evidence="6" type="ORF">ATY39_09855</name>
</gene>
<dbReference type="InterPro" id="IPR006354">
    <property type="entry name" value="HAD-SF_hydro_IIA_hyp1"/>
</dbReference>
<comment type="cofactor">
    <cofactor evidence="1">
        <name>Mg(2+)</name>
        <dbReference type="ChEBI" id="CHEBI:18420"/>
    </cofactor>
</comment>
<dbReference type="GO" id="GO:0016791">
    <property type="term" value="F:phosphatase activity"/>
    <property type="evidence" value="ECO:0007669"/>
    <property type="project" value="TreeGrafter"/>
</dbReference>
<keyword evidence="5" id="KW-0460">Magnesium</keyword>
<dbReference type="KEGG" id="rst:ATY39_09855"/>
<dbReference type="GO" id="GO:0005737">
    <property type="term" value="C:cytoplasm"/>
    <property type="evidence" value="ECO:0007669"/>
    <property type="project" value="TreeGrafter"/>
</dbReference>
<organism evidence="6 7">
    <name type="scientific">Rummeliibacillus stabekisii</name>
    <dbReference type="NCBI Taxonomy" id="241244"/>
    <lineage>
        <taxon>Bacteria</taxon>
        <taxon>Bacillati</taxon>
        <taxon>Bacillota</taxon>
        <taxon>Bacilli</taxon>
        <taxon>Bacillales</taxon>
        <taxon>Caryophanaceae</taxon>
        <taxon>Rummeliibacillus</taxon>
    </lineage>
</organism>
<proteinExistence type="inferred from homology"/>
<protein>
    <submittedName>
        <fullName evidence="6">HAD family hydrolase</fullName>
    </submittedName>
</protein>
<dbReference type="SUPFAM" id="SSF56784">
    <property type="entry name" value="HAD-like"/>
    <property type="match status" value="1"/>
</dbReference>
<evidence type="ECO:0000313" key="6">
    <source>
        <dbReference type="EMBL" id="AMW99715.1"/>
    </source>
</evidence>
<evidence type="ECO:0000313" key="7">
    <source>
        <dbReference type="Proteomes" id="UP000076021"/>
    </source>
</evidence>
<reference evidence="7" key="2">
    <citation type="submission" date="2016-03" db="EMBL/GenBank/DDBJ databases">
        <authorList>
            <person name="Ploux O."/>
        </authorList>
    </citation>
    <scope>NUCLEOTIDE SEQUENCE [LARGE SCALE GENOMIC DNA]</scope>
    <source>
        <strain evidence="7">PP9</strain>
    </source>
</reference>
<name>A0A143HE02_9BACL</name>
<dbReference type="RefSeq" id="WP_066789219.1">
    <property type="nucleotide sequence ID" value="NZ_BJVD01000004.1"/>
</dbReference>
<dbReference type="AlphaFoldDB" id="A0A143HE02"/>
<evidence type="ECO:0000256" key="1">
    <source>
        <dbReference type="ARBA" id="ARBA00001946"/>
    </source>
</evidence>
<dbReference type="Gene3D" id="3.40.50.1000">
    <property type="entry name" value="HAD superfamily/HAD-like"/>
    <property type="match status" value="2"/>
</dbReference>
<dbReference type="PANTHER" id="PTHR19288">
    <property type="entry name" value="4-NITROPHENYLPHOSPHATASE-RELATED"/>
    <property type="match status" value="1"/>
</dbReference>
<dbReference type="STRING" id="241244.ATY39_09855"/>
<keyword evidence="3" id="KW-0479">Metal-binding</keyword>
<accession>A0A143HE02</accession>
<dbReference type="Pfam" id="PF13242">
    <property type="entry name" value="Hydrolase_like"/>
    <property type="match status" value="1"/>
</dbReference>
<comment type="similarity">
    <text evidence="2">Belongs to the HAD-like hydrolase superfamily. NagD family.</text>
</comment>
<dbReference type="EMBL" id="CP014806">
    <property type="protein sequence ID" value="AMW99715.1"/>
    <property type="molecule type" value="Genomic_DNA"/>
</dbReference>
<dbReference type="GO" id="GO:0046872">
    <property type="term" value="F:metal ion binding"/>
    <property type="evidence" value="ECO:0007669"/>
    <property type="project" value="UniProtKB-KW"/>
</dbReference>
<keyword evidence="4 6" id="KW-0378">Hydrolase</keyword>
<reference evidence="6 7" key="1">
    <citation type="journal article" date="2016" name="Genome Announc.">
        <title>Whole-Genome Sequence of Rummeliibacillus stabekisii Strain PP9 Isolated from Antarctic Soil.</title>
        <authorList>
            <person name="da Mota F.F."/>
            <person name="Vollu R.E."/>
            <person name="Jurelevicius D."/>
            <person name="Seldin L."/>
        </authorList>
    </citation>
    <scope>NUCLEOTIDE SEQUENCE [LARGE SCALE GENOMIC DNA]</scope>
    <source>
        <strain evidence="6 7">PP9</strain>
    </source>
</reference>
<evidence type="ECO:0000256" key="2">
    <source>
        <dbReference type="ARBA" id="ARBA00006696"/>
    </source>
</evidence>
<dbReference type="NCBIfam" id="TIGR01460">
    <property type="entry name" value="HAD-SF-IIA"/>
    <property type="match status" value="1"/>
</dbReference>
<evidence type="ECO:0000256" key="5">
    <source>
        <dbReference type="ARBA" id="ARBA00022842"/>
    </source>
</evidence>
<evidence type="ECO:0000256" key="4">
    <source>
        <dbReference type="ARBA" id="ARBA00022801"/>
    </source>
</evidence>
<evidence type="ECO:0000256" key="3">
    <source>
        <dbReference type="ARBA" id="ARBA00022723"/>
    </source>
</evidence>
<dbReference type="PANTHER" id="PTHR19288:SF46">
    <property type="entry name" value="HALOACID DEHALOGENASE-LIKE HYDROLASE DOMAIN-CONTAINING PROTEIN 2"/>
    <property type="match status" value="1"/>
</dbReference>
<keyword evidence="7" id="KW-1185">Reference proteome</keyword>